<keyword evidence="2" id="KW-1185">Reference proteome</keyword>
<dbReference type="OrthoDB" id="5087296at2759"/>
<organism evidence="1 2">
    <name type="scientific">Gibberella nygamai</name>
    <name type="common">Bean root rot disease fungus</name>
    <name type="synonym">Fusarium nygamai</name>
    <dbReference type="NCBI Taxonomy" id="42673"/>
    <lineage>
        <taxon>Eukaryota</taxon>
        <taxon>Fungi</taxon>
        <taxon>Dikarya</taxon>
        <taxon>Ascomycota</taxon>
        <taxon>Pezizomycotina</taxon>
        <taxon>Sordariomycetes</taxon>
        <taxon>Hypocreomycetidae</taxon>
        <taxon>Hypocreales</taxon>
        <taxon>Nectriaceae</taxon>
        <taxon>Fusarium</taxon>
        <taxon>Fusarium fujikuroi species complex</taxon>
    </lineage>
</organism>
<protein>
    <recommendedName>
        <fullName evidence="3">SPX domain-containing protein</fullName>
    </recommendedName>
</protein>
<name>A0A2K0VYX3_GIBNY</name>
<evidence type="ECO:0000313" key="1">
    <source>
        <dbReference type="EMBL" id="PNP75219.1"/>
    </source>
</evidence>
<sequence>MVRTLHMSHHNPLTKETFETNDQLRFDFEYPEQAILIPTRYNSRVDMERDVREVVAKIKESRERFGEMGRNKTLSNRQVRTTLEIANQIVDSMNIVVKRYYFERQEGLKVKKQREYAAIKDAGMSKPFKHAAIALKYHLDLQEKWFIFKVARSGRELEDALDKLRRYSAEALSISNGNEPCWGTTLV</sequence>
<comment type="caution">
    <text evidence="1">The sequence shown here is derived from an EMBL/GenBank/DDBJ whole genome shotgun (WGS) entry which is preliminary data.</text>
</comment>
<dbReference type="EMBL" id="MTQA01000170">
    <property type="protein sequence ID" value="PNP75219.1"/>
    <property type="molecule type" value="Genomic_DNA"/>
</dbReference>
<dbReference type="AlphaFoldDB" id="A0A2K0VYX3"/>
<gene>
    <name evidence="1" type="ORF">FNYG_11362</name>
</gene>
<proteinExistence type="predicted"/>
<dbReference type="Proteomes" id="UP000236664">
    <property type="component" value="Unassembled WGS sequence"/>
</dbReference>
<accession>A0A2K0VYX3</accession>
<evidence type="ECO:0000313" key="2">
    <source>
        <dbReference type="Proteomes" id="UP000236664"/>
    </source>
</evidence>
<reference evidence="1 2" key="1">
    <citation type="submission" date="2017-06" db="EMBL/GenBank/DDBJ databases">
        <title>Genome of Fusarium nygamai isolate CS10214.</title>
        <authorList>
            <person name="Gardiner D.M."/>
            <person name="Obanor F."/>
            <person name="Kazan K."/>
        </authorList>
    </citation>
    <scope>NUCLEOTIDE SEQUENCE [LARGE SCALE GENOMIC DNA]</scope>
    <source>
        <strain evidence="1 2">CS10214</strain>
    </source>
</reference>
<evidence type="ECO:0008006" key="3">
    <source>
        <dbReference type="Google" id="ProtNLM"/>
    </source>
</evidence>